<organism evidence="2 3">
    <name type="scientific">Paracraurococcus ruber</name>
    <dbReference type="NCBI Taxonomy" id="77675"/>
    <lineage>
        <taxon>Bacteria</taxon>
        <taxon>Pseudomonadati</taxon>
        <taxon>Pseudomonadota</taxon>
        <taxon>Alphaproteobacteria</taxon>
        <taxon>Acetobacterales</taxon>
        <taxon>Roseomonadaceae</taxon>
        <taxon>Paracraurococcus</taxon>
    </lineage>
</organism>
<evidence type="ECO:0000256" key="1">
    <source>
        <dbReference type="SAM" id="MobiDB-lite"/>
    </source>
</evidence>
<feature type="compositionally biased region" description="Pro residues" evidence="1">
    <location>
        <begin position="19"/>
        <end position="28"/>
    </location>
</feature>
<evidence type="ECO:0008006" key="4">
    <source>
        <dbReference type="Google" id="ProtNLM"/>
    </source>
</evidence>
<accession>A0ABS1D864</accession>
<dbReference type="RefSeq" id="WP_200306552.1">
    <property type="nucleotide sequence ID" value="NZ_NRSG01000439.1"/>
</dbReference>
<proteinExistence type="predicted"/>
<protein>
    <recommendedName>
        <fullName evidence="4">Uracil-DNA glycosylase-like domain-containing protein</fullName>
    </recommendedName>
</protein>
<sequence>LADGPAPPGAPADASGPGTPVPDAPLPGQPGQAGFLRHVYCPAYGEPGLMQGTACAAAGIATQAGNAGTPQYWRLLAALEGSAPPGRAALPAQGPRLAAKAALLHRLKTRGIWVSDASLAAVAGPGGARADPRAHAAALWQSWLLYQRDALRALDPAHVVVIGRAVAAVLRDALDQAFPGRWQAVPQPMGARGLAATAALHATLAEAARRHAPADRGG</sequence>
<feature type="compositionally biased region" description="Pro residues" evidence="1">
    <location>
        <begin position="1"/>
        <end position="10"/>
    </location>
</feature>
<evidence type="ECO:0000313" key="3">
    <source>
        <dbReference type="Proteomes" id="UP000697995"/>
    </source>
</evidence>
<feature type="non-terminal residue" evidence="2">
    <location>
        <position position="1"/>
    </location>
</feature>
<gene>
    <name evidence="2" type="ORF">CKO45_28115</name>
</gene>
<feature type="region of interest" description="Disordered" evidence="1">
    <location>
        <begin position="1"/>
        <end position="29"/>
    </location>
</feature>
<dbReference type="EMBL" id="NRSG01000439">
    <property type="protein sequence ID" value="MBK1662059.1"/>
    <property type="molecule type" value="Genomic_DNA"/>
</dbReference>
<reference evidence="2 3" key="1">
    <citation type="journal article" date="2020" name="Microorganisms">
        <title>Osmotic Adaptation and Compatible Solute Biosynthesis of Phototrophic Bacteria as Revealed from Genome Analyses.</title>
        <authorList>
            <person name="Imhoff J.F."/>
            <person name="Rahn T."/>
            <person name="Kunzel S."/>
            <person name="Keller A."/>
            <person name="Neulinger S.C."/>
        </authorList>
    </citation>
    <scope>NUCLEOTIDE SEQUENCE [LARGE SCALE GENOMIC DNA]</scope>
    <source>
        <strain evidence="2 3">DSM 15382</strain>
    </source>
</reference>
<comment type="caution">
    <text evidence="2">The sequence shown here is derived from an EMBL/GenBank/DDBJ whole genome shotgun (WGS) entry which is preliminary data.</text>
</comment>
<dbReference type="Proteomes" id="UP000697995">
    <property type="component" value="Unassembled WGS sequence"/>
</dbReference>
<evidence type="ECO:0000313" key="2">
    <source>
        <dbReference type="EMBL" id="MBK1662059.1"/>
    </source>
</evidence>
<name>A0ABS1D864_9PROT</name>
<keyword evidence="3" id="KW-1185">Reference proteome</keyword>